<evidence type="ECO:0000256" key="4">
    <source>
        <dbReference type="RuleBase" id="RU000383"/>
    </source>
</evidence>
<keyword evidence="6" id="KW-1133">Transmembrane helix</keyword>
<dbReference type="Pfam" id="PF00134">
    <property type="entry name" value="Cyclin_N"/>
    <property type="match status" value="1"/>
</dbReference>
<evidence type="ECO:0000256" key="2">
    <source>
        <dbReference type="ARBA" id="ARBA00023127"/>
    </source>
</evidence>
<evidence type="ECO:0000256" key="3">
    <source>
        <dbReference type="ARBA" id="ARBA00023306"/>
    </source>
</evidence>
<dbReference type="InterPro" id="IPR039361">
    <property type="entry name" value="Cyclin"/>
</dbReference>
<dbReference type="InterPro" id="IPR006671">
    <property type="entry name" value="Cyclin_N"/>
</dbReference>
<evidence type="ECO:0000256" key="6">
    <source>
        <dbReference type="SAM" id="Phobius"/>
    </source>
</evidence>
<dbReference type="Proteomes" id="UP001209570">
    <property type="component" value="Unassembled WGS sequence"/>
</dbReference>
<keyword evidence="10" id="KW-1185">Reference proteome</keyword>
<dbReference type="FunFam" id="1.10.472.10:FF:000010">
    <property type="entry name" value="G1/S-specific cyclin Cln1"/>
    <property type="match status" value="1"/>
</dbReference>
<feature type="region of interest" description="Disordered" evidence="5">
    <location>
        <begin position="20"/>
        <end position="73"/>
    </location>
</feature>
<reference evidence="9" key="1">
    <citation type="submission" date="2021-12" db="EMBL/GenBank/DDBJ databases">
        <title>Prjna785345.</title>
        <authorList>
            <person name="Rujirawat T."/>
            <person name="Krajaejun T."/>
        </authorList>
    </citation>
    <scope>NUCLEOTIDE SEQUENCE</scope>
    <source>
        <strain evidence="9">Pi057C3</strain>
    </source>
</reference>
<feature type="compositionally biased region" description="Low complexity" evidence="5">
    <location>
        <begin position="35"/>
        <end position="65"/>
    </location>
</feature>
<feature type="domain" description="Cyclin-like" evidence="7">
    <location>
        <begin position="244"/>
        <end position="321"/>
    </location>
</feature>
<evidence type="ECO:0000313" key="10">
    <source>
        <dbReference type="Proteomes" id="UP001209570"/>
    </source>
</evidence>
<accession>A0AAD5M5T1</accession>
<feature type="transmembrane region" description="Helical" evidence="6">
    <location>
        <begin position="388"/>
        <end position="406"/>
    </location>
</feature>
<proteinExistence type="inferred from homology"/>
<evidence type="ECO:0000259" key="7">
    <source>
        <dbReference type="SMART" id="SM00385"/>
    </source>
</evidence>
<dbReference type="InterPro" id="IPR004367">
    <property type="entry name" value="Cyclin_C-dom"/>
</dbReference>
<dbReference type="PANTHER" id="PTHR10177">
    <property type="entry name" value="CYCLINS"/>
    <property type="match status" value="1"/>
</dbReference>
<sequence length="452" mass="53000">MDYEYQYQYDYDYDYECYEDYDEDMDLDCDESFDDGSSVESDEQQQQQQQQEQLDSQYAQQPQYEEQPELNHSNNQALVEESARIALEDLDIDMTYRCMLRQELSRPDYSRKYEYLRYRRVLVDWMCEVGEEMQIRKGTVHTAIAYLERVLSMGPLPPKDRFQLLALSCLLIAAKYLGPEEEVPPMAEFWEFGNRCYTIEEIHKMEMDTLNKLGWSLTALSPIHFVRFYLSQPVLFTNDEIQGTDMVEEALEYYRKYADFFVDLCLQSYQFQAYRPSLVAASILAASRKALGMSPLWREELTELTGYSPEQVEPCFIAVWTHYVKTFGDKSASEKEISPTGVAEFPEQRCLIQPAISRGPSFRPNAMATLMPTKAPQDFRFLAQMEDWAILLAFAVFCFVVGCVVFKRQSNGEFTEWRFLERSRRRHATSKYRKGEEDVHLLKQPLLSDDNA</sequence>
<dbReference type="SUPFAM" id="SSF47954">
    <property type="entry name" value="Cyclin-like"/>
    <property type="match status" value="2"/>
</dbReference>
<dbReference type="EMBL" id="JAKCXM010000044">
    <property type="protein sequence ID" value="KAJ0405498.1"/>
    <property type="molecule type" value="Genomic_DNA"/>
</dbReference>
<evidence type="ECO:0000259" key="8">
    <source>
        <dbReference type="SMART" id="SM01332"/>
    </source>
</evidence>
<keyword evidence="2 4" id="KW-0195">Cyclin</keyword>
<dbReference type="InterPro" id="IPR013763">
    <property type="entry name" value="Cyclin-like_dom"/>
</dbReference>
<dbReference type="GO" id="GO:0051726">
    <property type="term" value="P:regulation of cell cycle"/>
    <property type="evidence" value="ECO:0007669"/>
    <property type="project" value="UniProtKB-ARBA"/>
</dbReference>
<dbReference type="Gene3D" id="1.10.472.10">
    <property type="entry name" value="Cyclin-like"/>
    <property type="match status" value="2"/>
</dbReference>
<keyword evidence="3" id="KW-0131">Cell cycle</keyword>
<gene>
    <name evidence="9" type="ORF">P43SY_011346</name>
</gene>
<keyword evidence="6" id="KW-0812">Transmembrane</keyword>
<organism evidence="9 10">
    <name type="scientific">Pythium insidiosum</name>
    <name type="common">Pythiosis disease agent</name>
    <dbReference type="NCBI Taxonomy" id="114742"/>
    <lineage>
        <taxon>Eukaryota</taxon>
        <taxon>Sar</taxon>
        <taxon>Stramenopiles</taxon>
        <taxon>Oomycota</taxon>
        <taxon>Peronosporomycetes</taxon>
        <taxon>Pythiales</taxon>
        <taxon>Pythiaceae</taxon>
        <taxon>Pythium</taxon>
    </lineage>
</organism>
<dbReference type="SMART" id="SM00385">
    <property type="entry name" value="CYCLIN"/>
    <property type="match status" value="2"/>
</dbReference>
<dbReference type="InterPro" id="IPR036915">
    <property type="entry name" value="Cyclin-like_sf"/>
</dbReference>
<feature type="domain" description="Cyclin-like" evidence="7">
    <location>
        <begin position="124"/>
        <end position="211"/>
    </location>
</feature>
<evidence type="ECO:0008006" key="11">
    <source>
        <dbReference type="Google" id="ProtNLM"/>
    </source>
</evidence>
<evidence type="ECO:0000313" key="9">
    <source>
        <dbReference type="EMBL" id="KAJ0405498.1"/>
    </source>
</evidence>
<comment type="similarity">
    <text evidence="4">Belongs to the cyclin family.</text>
</comment>
<dbReference type="GO" id="GO:0051301">
    <property type="term" value="P:cell division"/>
    <property type="evidence" value="ECO:0007669"/>
    <property type="project" value="UniProtKB-KW"/>
</dbReference>
<name>A0AAD5M5T1_PYTIN</name>
<evidence type="ECO:0000256" key="1">
    <source>
        <dbReference type="ARBA" id="ARBA00022618"/>
    </source>
</evidence>
<evidence type="ECO:0000256" key="5">
    <source>
        <dbReference type="SAM" id="MobiDB-lite"/>
    </source>
</evidence>
<dbReference type="SMART" id="SM01332">
    <property type="entry name" value="Cyclin_C"/>
    <property type="match status" value="1"/>
</dbReference>
<dbReference type="Pfam" id="PF02984">
    <property type="entry name" value="Cyclin_C"/>
    <property type="match status" value="1"/>
</dbReference>
<keyword evidence="6" id="KW-0472">Membrane</keyword>
<feature type="domain" description="Cyclin C-terminal" evidence="8">
    <location>
        <begin position="220"/>
        <end position="348"/>
    </location>
</feature>
<comment type="caution">
    <text evidence="9">The sequence shown here is derived from an EMBL/GenBank/DDBJ whole genome shotgun (WGS) entry which is preliminary data.</text>
</comment>
<keyword evidence="1" id="KW-0132">Cell division</keyword>
<dbReference type="GO" id="GO:0019887">
    <property type="term" value="F:protein kinase regulator activity"/>
    <property type="evidence" value="ECO:0007669"/>
    <property type="project" value="UniProtKB-ARBA"/>
</dbReference>
<dbReference type="CDD" id="cd20529">
    <property type="entry name" value="CYCLIN_CCNJ-like_rpt2"/>
    <property type="match status" value="1"/>
</dbReference>
<dbReference type="AlphaFoldDB" id="A0AAD5M5T1"/>
<protein>
    <recommendedName>
        <fullName evidence="11">Cyclin-like domain-containing protein</fullName>
    </recommendedName>
</protein>
<feature type="compositionally biased region" description="Acidic residues" evidence="5">
    <location>
        <begin position="20"/>
        <end position="34"/>
    </location>
</feature>